<dbReference type="InterPro" id="IPR011009">
    <property type="entry name" value="Kinase-like_dom_sf"/>
</dbReference>
<dbReference type="Gene3D" id="3.30.200.20">
    <property type="entry name" value="Phosphorylase Kinase, domain 1"/>
    <property type="match status" value="1"/>
</dbReference>
<dbReference type="Gene3D" id="3.90.1200.10">
    <property type="match status" value="1"/>
</dbReference>
<dbReference type="Proteomes" id="UP000321899">
    <property type="component" value="Unassembled WGS sequence"/>
</dbReference>
<accession>A0A5Q4VDX9</accession>
<evidence type="ECO:0000259" key="1">
    <source>
        <dbReference type="Pfam" id="PF01636"/>
    </source>
</evidence>
<evidence type="ECO:0000313" key="3">
    <source>
        <dbReference type="Proteomes" id="UP000321899"/>
    </source>
</evidence>
<dbReference type="AlphaFoldDB" id="A0A5Q4VDX9"/>
<protein>
    <submittedName>
        <fullName evidence="2">Phosphotransferase family protein</fullName>
    </submittedName>
</protein>
<dbReference type="PANTHER" id="PTHR47829:SF1">
    <property type="entry name" value="HAD FAMILY PHOSPHATASE"/>
    <property type="match status" value="1"/>
</dbReference>
<dbReference type="InterPro" id="IPR041726">
    <property type="entry name" value="ACAD10_11_N"/>
</dbReference>
<sequence>MSIQDEATQVRSGEELDLKKLSVYLKDQIPHLSENLEIQQFPSGFSNLTYLLHSGDKEMVLRRPPFGKKAKTAHDMGREYRILKALRPVFPYCPEPLCFCEDPDIMGCDFYVMQRIPGIILRKELPRGFSLPPSQASKLCENLVSVHADLHNLDIRDAGLENFGKPEGYVKRQLEGWSRRFRDARTPDVPAFEEVMAWLEEKQPGDTDRPSIIHNDFKFDNVVLNPNDPTEIIGILDWEMATLGDPLMDLGASMAYWINKTDPDYLQHTRLMPTTLEGMMTREEVVAAYAEKTGRKIHNFDFYYVFGLFRLSVIAQQIYYRFYHGQTKDQRFAFLVHAVGFFEKACKDVMDKKY</sequence>
<dbReference type="EMBL" id="VDMB01000002">
    <property type="protein sequence ID" value="TYT75894.1"/>
    <property type="molecule type" value="Genomic_DNA"/>
</dbReference>
<dbReference type="PANTHER" id="PTHR47829">
    <property type="entry name" value="HYDROLASE, PUTATIVE (AFU_ORTHOLOGUE AFUA_1G12880)-RELATED"/>
    <property type="match status" value="1"/>
</dbReference>
<organism evidence="2 3">
    <name type="scientific">Desulfobotulus mexicanus</name>
    <dbReference type="NCBI Taxonomy" id="2586642"/>
    <lineage>
        <taxon>Bacteria</taxon>
        <taxon>Pseudomonadati</taxon>
        <taxon>Thermodesulfobacteriota</taxon>
        <taxon>Desulfobacteria</taxon>
        <taxon>Desulfobacterales</taxon>
        <taxon>Desulfobacteraceae</taxon>
        <taxon>Desulfobotulus</taxon>
    </lineage>
</organism>
<dbReference type="Pfam" id="PF01636">
    <property type="entry name" value="APH"/>
    <property type="match status" value="1"/>
</dbReference>
<comment type="caution">
    <text evidence="2">The sequence shown here is derived from an EMBL/GenBank/DDBJ whole genome shotgun (WGS) entry which is preliminary data.</text>
</comment>
<evidence type="ECO:0000313" key="2">
    <source>
        <dbReference type="EMBL" id="TYT75894.1"/>
    </source>
</evidence>
<reference evidence="2 3" key="1">
    <citation type="submission" date="2019-06" db="EMBL/GenBank/DDBJ databases">
        <title>Desulfobotulus mexicanus sp. nov., a novel sulfate-reducing bacterium isolated from the sediment of an alkaline crater lake in Mexico.</title>
        <authorList>
            <person name="Hirschler-Rea A."/>
        </authorList>
    </citation>
    <scope>NUCLEOTIDE SEQUENCE [LARGE SCALE GENOMIC DNA]</scope>
    <source>
        <strain evidence="2 3">PAR22N</strain>
    </source>
</reference>
<name>A0A5Q4VDX9_9BACT</name>
<feature type="domain" description="Aminoglycoside phosphotransferase" evidence="1">
    <location>
        <begin position="37"/>
        <end position="267"/>
    </location>
</feature>
<gene>
    <name evidence="2" type="ORF">FIM25_03075</name>
</gene>
<dbReference type="RefSeq" id="WP_139446156.1">
    <property type="nucleotide sequence ID" value="NZ_VDMB01000002.1"/>
</dbReference>
<dbReference type="SUPFAM" id="SSF56112">
    <property type="entry name" value="Protein kinase-like (PK-like)"/>
    <property type="match status" value="1"/>
</dbReference>
<keyword evidence="2" id="KW-0808">Transferase</keyword>
<keyword evidence="3" id="KW-1185">Reference proteome</keyword>
<dbReference type="CDD" id="cd05154">
    <property type="entry name" value="ACAD10_11_N-like"/>
    <property type="match status" value="1"/>
</dbReference>
<dbReference type="OrthoDB" id="3806873at2"/>
<dbReference type="GO" id="GO:0016740">
    <property type="term" value="F:transferase activity"/>
    <property type="evidence" value="ECO:0007669"/>
    <property type="project" value="UniProtKB-KW"/>
</dbReference>
<proteinExistence type="predicted"/>
<dbReference type="InterPro" id="IPR052898">
    <property type="entry name" value="ACAD10-like"/>
</dbReference>
<dbReference type="InterPro" id="IPR002575">
    <property type="entry name" value="Aminoglycoside_PTrfase"/>
</dbReference>